<organism evidence="10 11">
    <name type="scientific">Paenisporosarcina cavernae</name>
    <dbReference type="NCBI Taxonomy" id="2320858"/>
    <lineage>
        <taxon>Bacteria</taxon>
        <taxon>Bacillati</taxon>
        <taxon>Bacillota</taxon>
        <taxon>Bacilli</taxon>
        <taxon>Bacillales</taxon>
        <taxon>Caryophanaceae</taxon>
        <taxon>Paenisporosarcina</taxon>
    </lineage>
</organism>
<accession>A0A385YQV9</accession>
<dbReference type="PIRSF" id="PIRSF000428">
    <property type="entry name" value="P_Ac_trans"/>
    <property type="match status" value="1"/>
</dbReference>
<comment type="similarity">
    <text evidence="3">Belongs to the phosphate acetyltransferase and butyryltransferase family.</text>
</comment>
<dbReference type="OrthoDB" id="9805787at2"/>
<dbReference type="GO" id="GO:0008959">
    <property type="term" value="F:phosphate acetyltransferase activity"/>
    <property type="evidence" value="ECO:0007669"/>
    <property type="project" value="UniProtKB-EC"/>
</dbReference>
<dbReference type="InterPro" id="IPR042112">
    <property type="entry name" value="P_AcTrfase_dom2"/>
</dbReference>
<dbReference type="KEGG" id="paek:D3873_02420"/>
<dbReference type="InterPro" id="IPR012147">
    <property type="entry name" value="P_Ac_Bu_trans"/>
</dbReference>
<evidence type="ECO:0000256" key="8">
    <source>
        <dbReference type="ARBA" id="ARBA00031108"/>
    </source>
</evidence>
<evidence type="ECO:0000256" key="2">
    <source>
        <dbReference type="ARBA" id="ARBA00004989"/>
    </source>
</evidence>
<evidence type="ECO:0000313" key="10">
    <source>
        <dbReference type="EMBL" id="AYC28780.1"/>
    </source>
</evidence>
<gene>
    <name evidence="10" type="primary">pta</name>
    <name evidence="10" type="ORF">D3873_02420</name>
</gene>
<evidence type="ECO:0000256" key="3">
    <source>
        <dbReference type="ARBA" id="ARBA00005656"/>
    </source>
</evidence>
<evidence type="ECO:0000256" key="1">
    <source>
        <dbReference type="ARBA" id="ARBA00000705"/>
    </source>
</evidence>
<dbReference type="PANTHER" id="PTHR43356:SF3">
    <property type="entry name" value="PHOSPHATE ACETYLTRANSFERASE"/>
    <property type="match status" value="1"/>
</dbReference>
<comment type="pathway">
    <text evidence="2">Metabolic intermediate biosynthesis; acetyl-CoA biosynthesis; acetyl-CoA from acetate: step 2/2.</text>
</comment>
<evidence type="ECO:0000256" key="4">
    <source>
        <dbReference type="ARBA" id="ARBA00012707"/>
    </source>
</evidence>
<dbReference type="PANTHER" id="PTHR43356">
    <property type="entry name" value="PHOSPHATE ACETYLTRANSFERASE"/>
    <property type="match status" value="1"/>
</dbReference>
<evidence type="ECO:0000256" key="6">
    <source>
        <dbReference type="ARBA" id="ARBA00022679"/>
    </source>
</evidence>
<keyword evidence="7 10" id="KW-0012">Acyltransferase</keyword>
<dbReference type="Pfam" id="PF01515">
    <property type="entry name" value="PTA_PTB"/>
    <property type="match status" value="1"/>
</dbReference>
<dbReference type="InterPro" id="IPR002505">
    <property type="entry name" value="PTA_PTB"/>
</dbReference>
<dbReference type="NCBIfam" id="TIGR00651">
    <property type="entry name" value="pta"/>
    <property type="match status" value="1"/>
</dbReference>
<sequence>MTFFTEVKEAIRGKNRTIVFPEGEEIRILEAAVRLAQEGIIRPIVLGNEKRIRELAESNGHSLDTVHIIDPNTSEKIETFANEIVRIRRGKTTLEQAKELLQQVNYFGTMMVATGEADGLVSGAVHTTADTVRPALQLIKTKPGIQKTSGAFIMVRGEERYIFADCAITIAPTDDGLAEIAVLSAATARAFGINPKVALLSFSTKGSADSDETQKVASATTKAREMDKSTPFDGELQFDAAFVPAVAKQKAPDSIVAGAANVFVFPSLEAGNISYKLVQRLAGFEAVGPILQGLNKPVNDLSRGCSADDVYHLALLTAAQVEG</sequence>
<evidence type="ECO:0000259" key="9">
    <source>
        <dbReference type="Pfam" id="PF01515"/>
    </source>
</evidence>
<proteinExistence type="inferred from homology"/>
<dbReference type="EC" id="2.3.1.8" evidence="4"/>
<dbReference type="EMBL" id="CP032418">
    <property type="protein sequence ID" value="AYC28780.1"/>
    <property type="molecule type" value="Genomic_DNA"/>
</dbReference>
<dbReference type="InterPro" id="IPR050500">
    <property type="entry name" value="Phos_Acetyltrans/Butyryltrans"/>
</dbReference>
<evidence type="ECO:0000313" key="11">
    <source>
        <dbReference type="Proteomes" id="UP000265725"/>
    </source>
</evidence>
<keyword evidence="6 10" id="KW-0808">Transferase</keyword>
<dbReference type="Gene3D" id="3.40.50.10750">
    <property type="entry name" value="Isocitrate/Isopropylmalate dehydrogenase-like"/>
    <property type="match status" value="1"/>
</dbReference>
<dbReference type="Proteomes" id="UP000265725">
    <property type="component" value="Chromosome"/>
</dbReference>
<dbReference type="NCBIfam" id="NF007233">
    <property type="entry name" value="PRK09653.1"/>
    <property type="match status" value="1"/>
</dbReference>
<keyword evidence="11" id="KW-1185">Reference proteome</keyword>
<dbReference type="InterPro" id="IPR004614">
    <property type="entry name" value="P_AcTrfase"/>
</dbReference>
<evidence type="ECO:0000256" key="7">
    <source>
        <dbReference type="ARBA" id="ARBA00023315"/>
    </source>
</evidence>
<reference evidence="11" key="1">
    <citation type="submission" date="2018-09" db="EMBL/GenBank/DDBJ databases">
        <authorList>
            <person name="Zhu H."/>
        </authorList>
    </citation>
    <scope>NUCLEOTIDE SEQUENCE [LARGE SCALE GENOMIC DNA]</scope>
    <source>
        <strain evidence="11">K2R23-3</strain>
    </source>
</reference>
<feature type="domain" description="Phosphate acetyl/butaryl transferase" evidence="9">
    <location>
        <begin position="3"/>
        <end position="318"/>
    </location>
</feature>
<protein>
    <recommendedName>
        <fullName evidence="5">Phosphate acetyltransferase</fullName>
        <ecNumber evidence="4">2.3.1.8</ecNumber>
    </recommendedName>
    <alternativeName>
        <fullName evidence="8">Phosphotransacetylase</fullName>
    </alternativeName>
</protein>
<comment type="catalytic activity">
    <reaction evidence="1">
        <text>acetyl-CoA + phosphate = acetyl phosphate + CoA</text>
        <dbReference type="Rhea" id="RHEA:19521"/>
        <dbReference type="ChEBI" id="CHEBI:22191"/>
        <dbReference type="ChEBI" id="CHEBI:43474"/>
        <dbReference type="ChEBI" id="CHEBI:57287"/>
        <dbReference type="ChEBI" id="CHEBI:57288"/>
        <dbReference type="EC" id="2.3.1.8"/>
    </reaction>
</comment>
<dbReference type="SUPFAM" id="SSF53659">
    <property type="entry name" value="Isocitrate/Isopropylmalate dehydrogenase-like"/>
    <property type="match status" value="1"/>
</dbReference>
<dbReference type="AlphaFoldDB" id="A0A385YQV9"/>
<dbReference type="Gene3D" id="3.40.50.10950">
    <property type="match status" value="1"/>
</dbReference>
<evidence type="ECO:0000256" key="5">
    <source>
        <dbReference type="ARBA" id="ARBA00021528"/>
    </source>
</evidence>
<name>A0A385YQV9_9BACL</name>
<dbReference type="InterPro" id="IPR042113">
    <property type="entry name" value="P_AcTrfase_dom1"/>
</dbReference>
<dbReference type="RefSeq" id="WP_119882524.1">
    <property type="nucleotide sequence ID" value="NZ_CP032418.1"/>
</dbReference>